<keyword evidence="2 8" id="KW-0699">rRNA-binding</keyword>
<dbReference type="FunFam" id="3.30.1370.30:FF:000002">
    <property type="entry name" value="30S ribosomal protein S8"/>
    <property type="match status" value="1"/>
</dbReference>
<comment type="function">
    <text evidence="8">One of the primary rRNA binding proteins, it binds directly to 16S rRNA central domain where it helps coordinate assembly of the platform of the 30S subunit.</text>
</comment>
<evidence type="ECO:0000256" key="8">
    <source>
        <dbReference type="HAMAP-Rule" id="MF_01302"/>
    </source>
</evidence>
<dbReference type="InterPro" id="IPR047863">
    <property type="entry name" value="Ribosomal_uS8_CS"/>
</dbReference>
<dbReference type="GO" id="GO:0005737">
    <property type="term" value="C:cytoplasm"/>
    <property type="evidence" value="ECO:0007669"/>
    <property type="project" value="UniProtKB-ARBA"/>
</dbReference>
<dbReference type="GO" id="GO:0006412">
    <property type="term" value="P:translation"/>
    <property type="evidence" value="ECO:0007669"/>
    <property type="project" value="UniProtKB-UniRule"/>
</dbReference>
<dbReference type="GO" id="GO:1990904">
    <property type="term" value="C:ribonucleoprotein complex"/>
    <property type="evidence" value="ECO:0007669"/>
    <property type="project" value="UniProtKB-KW"/>
</dbReference>
<dbReference type="Gene3D" id="3.30.1370.30">
    <property type="match status" value="1"/>
</dbReference>
<dbReference type="FunFam" id="3.30.1490.10:FF:000001">
    <property type="entry name" value="30S ribosomal protein S8"/>
    <property type="match status" value="1"/>
</dbReference>
<keyword evidence="3 8" id="KW-0694">RNA-binding</keyword>
<dbReference type="InterPro" id="IPR000630">
    <property type="entry name" value="Ribosomal_uS8"/>
</dbReference>
<evidence type="ECO:0000256" key="7">
    <source>
        <dbReference type="ARBA" id="ARBA00046740"/>
    </source>
</evidence>
<dbReference type="Proteomes" id="UP000321805">
    <property type="component" value="Chromosome"/>
</dbReference>
<evidence type="ECO:0000256" key="6">
    <source>
        <dbReference type="ARBA" id="ARBA00035258"/>
    </source>
</evidence>
<dbReference type="InterPro" id="IPR035987">
    <property type="entry name" value="Ribosomal_uS8_sf"/>
</dbReference>
<evidence type="ECO:0000256" key="3">
    <source>
        <dbReference type="ARBA" id="ARBA00022884"/>
    </source>
</evidence>
<dbReference type="SUPFAM" id="SSF56047">
    <property type="entry name" value="Ribosomal protein S8"/>
    <property type="match status" value="1"/>
</dbReference>
<dbReference type="PROSITE" id="PS00053">
    <property type="entry name" value="RIBOSOMAL_S8"/>
    <property type="match status" value="1"/>
</dbReference>
<dbReference type="OrthoDB" id="9802617at2"/>
<dbReference type="AlphaFoldDB" id="A0A5B8UAW0"/>
<evidence type="ECO:0000313" key="11">
    <source>
        <dbReference type="Proteomes" id="UP000321805"/>
    </source>
</evidence>
<dbReference type="GO" id="GO:0005840">
    <property type="term" value="C:ribosome"/>
    <property type="evidence" value="ECO:0007669"/>
    <property type="project" value="UniProtKB-KW"/>
</dbReference>
<dbReference type="GO" id="GO:0003735">
    <property type="term" value="F:structural constituent of ribosome"/>
    <property type="evidence" value="ECO:0007669"/>
    <property type="project" value="InterPro"/>
</dbReference>
<dbReference type="GO" id="GO:0019843">
    <property type="term" value="F:rRNA binding"/>
    <property type="evidence" value="ECO:0007669"/>
    <property type="project" value="UniProtKB-UniRule"/>
</dbReference>
<comment type="similarity">
    <text evidence="1 8 9">Belongs to the universal ribosomal protein uS8 family.</text>
</comment>
<evidence type="ECO:0000256" key="2">
    <source>
        <dbReference type="ARBA" id="ARBA00022730"/>
    </source>
</evidence>
<evidence type="ECO:0000313" key="10">
    <source>
        <dbReference type="EMBL" id="QEC50286.1"/>
    </source>
</evidence>
<proteinExistence type="inferred from homology"/>
<dbReference type="HAMAP" id="MF_01302_B">
    <property type="entry name" value="Ribosomal_uS8_B"/>
    <property type="match status" value="1"/>
</dbReference>
<comment type="subunit">
    <text evidence="7 8">Part of the 30S ribosomal subunit. Contacts proteins S5 and S12.</text>
</comment>
<dbReference type="KEGG" id="bsol:FSW04_23680"/>
<dbReference type="Gene3D" id="3.30.1490.10">
    <property type="match status" value="1"/>
</dbReference>
<gene>
    <name evidence="8 10" type="primary">rpsH</name>
    <name evidence="10" type="ORF">FSW04_23680</name>
</gene>
<accession>A0A5B8UAW0</accession>
<keyword evidence="5 8" id="KW-0687">Ribonucleoprotein</keyword>
<keyword evidence="4 8" id="KW-0689">Ribosomal protein</keyword>
<protein>
    <recommendedName>
        <fullName evidence="6 8">Small ribosomal subunit protein uS8</fullName>
    </recommendedName>
</protein>
<reference evidence="10 11" key="1">
    <citation type="journal article" date="2018" name="J. Microbiol.">
        <title>Baekduia soli gen. nov., sp. nov., a novel bacterium isolated from the soil of Baekdu Mountain and proposal of a novel family name, Baekduiaceae fam. nov.</title>
        <authorList>
            <person name="An D.S."/>
            <person name="Siddiqi M.Z."/>
            <person name="Kim K.H."/>
            <person name="Yu H.S."/>
            <person name="Im W.T."/>
        </authorList>
    </citation>
    <scope>NUCLEOTIDE SEQUENCE [LARGE SCALE GENOMIC DNA]</scope>
    <source>
        <strain evidence="10 11">BR7-21</strain>
    </source>
</reference>
<evidence type="ECO:0000256" key="5">
    <source>
        <dbReference type="ARBA" id="ARBA00023274"/>
    </source>
</evidence>
<name>A0A5B8UAW0_9ACTN</name>
<dbReference type="EMBL" id="CP042430">
    <property type="protein sequence ID" value="QEC50286.1"/>
    <property type="molecule type" value="Genomic_DNA"/>
</dbReference>
<dbReference type="NCBIfam" id="NF001109">
    <property type="entry name" value="PRK00136.1"/>
    <property type="match status" value="1"/>
</dbReference>
<evidence type="ECO:0000256" key="4">
    <source>
        <dbReference type="ARBA" id="ARBA00022980"/>
    </source>
</evidence>
<dbReference type="PANTHER" id="PTHR11758">
    <property type="entry name" value="40S RIBOSOMAL PROTEIN S15A"/>
    <property type="match status" value="1"/>
</dbReference>
<organism evidence="10 11">
    <name type="scientific">Baekduia soli</name>
    <dbReference type="NCBI Taxonomy" id="496014"/>
    <lineage>
        <taxon>Bacteria</taxon>
        <taxon>Bacillati</taxon>
        <taxon>Actinomycetota</taxon>
        <taxon>Thermoleophilia</taxon>
        <taxon>Solirubrobacterales</taxon>
        <taxon>Baekduiaceae</taxon>
        <taxon>Baekduia</taxon>
    </lineage>
</organism>
<evidence type="ECO:0000256" key="1">
    <source>
        <dbReference type="ARBA" id="ARBA00006471"/>
    </source>
</evidence>
<dbReference type="Pfam" id="PF00410">
    <property type="entry name" value="Ribosomal_S8"/>
    <property type="match status" value="1"/>
</dbReference>
<sequence length="135" mass="14943">MSMTDPIADYLTRIRNAIQAQHDIVEIPASKLKREMTRILAEQGYIDGWETEAPTPDHPSELIRIQLKYTEQRKSVVSGLQRASRPGQRYYVPATGIPKVLGGMGTAIVSTSQGVMTGHEARRRGIGGEVVAKVW</sequence>
<keyword evidence="11" id="KW-1185">Reference proteome</keyword>
<evidence type="ECO:0000256" key="9">
    <source>
        <dbReference type="RuleBase" id="RU003660"/>
    </source>
</evidence>